<dbReference type="RefSeq" id="WP_004748207.1">
    <property type="nucleotide sequence ID" value="NZ_AP031579.1"/>
</dbReference>
<evidence type="ECO:0000313" key="2">
    <source>
        <dbReference type="Proteomes" id="UP000439424"/>
    </source>
</evidence>
<dbReference type="EMBL" id="WPIP01000174">
    <property type="protein sequence ID" value="MVM93215.1"/>
    <property type="molecule type" value="Genomic_DNA"/>
</dbReference>
<dbReference type="InterPro" id="IPR046920">
    <property type="entry name" value="ABC-3C_CTD1"/>
</dbReference>
<gene>
    <name evidence="1" type="ORF">GNY86_16910</name>
</gene>
<organism evidence="1 2">
    <name type="scientific">Acinetobacter baumannii</name>
    <dbReference type="NCBI Taxonomy" id="470"/>
    <lineage>
        <taxon>Bacteria</taxon>
        <taxon>Pseudomonadati</taxon>
        <taxon>Pseudomonadota</taxon>
        <taxon>Gammaproteobacteria</taxon>
        <taxon>Moraxellales</taxon>
        <taxon>Moraxellaceae</taxon>
        <taxon>Acinetobacter</taxon>
        <taxon>Acinetobacter calcoaceticus/baumannii complex</taxon>
    </lineage>
</organism>
<proteinExistence type="predicted"/>
<reference evidence="1 2" key="1">
    <citation type="submission" date="2019-11" db="EMBL/GenBank/DDBJ databases">
        <title>Multidrug-resistant Acinetobacter baumannii moving toward extensively drug-resistant over fifteen years in South of Brazil.</title>
        <authorList>
            <person name="Fedrigo N.H."/>
            <person name="Cerdeira L."/>
            <person name="Fuga B."/>
            <person name="Marini P.V.B."/>
            <person name="Shinohara D.R."/>
            <person name="Carrara-Marroni F.E."/>
            <person name="Lincopan N."/>
            <person name="Tognim M.C.B."/>
        </authorList>
    </citation>
    <scope>NUCLEOTIDE SEQUENCE [LARGE SCALE GENOMIC DNA]</scope>
    <source>
        <strain evidence="1 2">Ac576</strain>
    </source>
</reference>
<sequence>MAFDASPSWSGFNYQGKVALYYALKCINSESVEKDFSNYNLMLEDNEDFEIVIDKAPISFHQVKAYNESNYSKYSDALLEITLELSKNLNVIGKIHTWKEINYKSGCYDLKSSIKSDIDGILKEYRLSTEANSTIHKAASNVQGCSKTTLIIRNAFKSKSAEEIAQLLQSISTEQNDALSRISAYEYEDKNLFCDINTINEKIKKQLSLALKQRGIPTTENQLDKAFLHFLGMMDKYIIYRHEHKKSLTKAPIEFTEIINILNIDHENVSKEYIAYKFKERFFFYIDHYMEDPDEDYQSPEPGFHCNLQEIRKILLSLTPYELWEHYRHFSPQINLQNNNIDDAFETNSDGIRYMLIRIFHEIDFNLAIHKPQKYKLLYRNTTPPYQYYLPTTITNSFRRITQIERQISLNPSIIEILYEVENLIYHGNIIHPISAIASRHTEAPVSQDLDLRSKRNEPLNIIHLIPLTNAKDKLVK</sequence>
<comment type="caution">
    <text evidence="1">The sequence shown here is derived from an EMBL/GenBank/DDBJ whole genome shotgun (WGS) entry which is preliminary data.</text>
</comment>
<accession>A0A6I4HQE4</accession>
<dbReference type="Proteomes" id="UP000439424">
    <property type="component" value="Unassembled WGS sequence"/>
</dbReference>
<name>A0A6I4HQE4_ACIBA</name>
<dbReference type="AlphaFoldDB" id="A0A6I4HQE4"/>
<evidence type="ECO:0000313" key="1">
    <source>
        <dbReference type="EMBL" id="MVM93215.1"/>
    </source>
</evidence>
<dbReference type="Pfam" id="PF20276">
    <property type="entry name" value="CTD1"/>
    <property type="match status" value="1"/>
</dbReference>
<protein>
    <submittedName>
        <fullName evidence="1">Uncharacterized protein</fullName>
    </submittedName>
</protein>